<sequence>MKQLSEFDAAGRLILEDINAQDFQQRFPHIDPKAADRILHGQYGSGELIYGLDVTQQAWALVGRHRWLKLLRLPLIRWFADLGYLLFARYRSQISYLLTGSSQCDENACYQIPSRSKRS</sequence>
<dbReference type="AlphaFoldDB" id="A0A520S1W0"/>
<dbReference type="GO" id="GO:0015035">
    <property type="term" value="F:protein-disulfide reductase activity"/>
    <property type="evidence" value="ECO:0007669"/>
    <property type="project" value="InterPro"/>
</dbReference>
<evidence type="ECO:0000313" key="2">
    <source>
        <dbReference type="Proteomes" id="UP000320404"/>
    </source>
</evidence>
<dbReference type="InterPro" id="IPR007263">
    <property type="entry name" value="DCC1-like"/>
</dbReference>
<name>A0A520S1W0_9GAMM</name>
<dbReference type="PANTHER" id="PTHR34290:SF2">
    <property type="entry name" value="OS04G0668800 PROTEIN"/>
    <property type="match status" value="1"/>
</dbReference>
<gene>
    <name evidence="1" type="ORF">EVA69_02895</name>
</gene>
<organism evidence="1 2">
    <name type="scientific">OM182 bacterium</name>
    <dbReference type="NCBI Taxonomy" id="2510334"/>
    <lineage>
        <taxon>Bacteria</taxon>
        <taxon>Pseudomonadati</taxon>
        <taxon>Pseudomonadota</taxon>
        <taxon>Gammaproteobacteria</taxon>
        <taxon>OMG group</taxon>
        <taxon>OM182 clade</taxon>
    </lineage>
</organism>
<dbReference type="Pfam" id="PF04134">
    <property type="entry name" value="DCC1-like"/>
    <property type="match status" value="1"/>
</dbReference>
<dbReference type="InterPro" id="IPR036452">
    <property type="entry name" value="Ribo_hydro-like"/>
</dbReference>
<dbReference type="GO" id="GO:0016799">
    <property type="term" value="F:hydrolase activity, hydrolyzing N-glycosyl compounds"/>
    <property type="evidence" value="ECO:0007669"/>
    <property type="project" value="InterPro"/>
</dbReference>
<proteinExistence type="predicted"/>
<dbReference type="SUPFAM" id="SSF53590">
    <property type="entry name" value="Nucleoside hydrolase"/>
    <property type="match status" value="1"/>
</dbReference>
<accession>A0A520S1W0</accession>
<comment type="caution">
    <text evidence="1">The sequence shown here is derived from an EMBL/GenBank/DDBJ whole genome shotgun (WGS) entry which is preliminary data.</text>
</comment>
<evidence type="ECO:0000313" key="1">
    <source>
        <dbReference type="EMBL" id="RZO76458.1"/>
    </source>
</evidence>
<reference evidence="1 2" key="1">
    <citation type="submission" date="2019-02" db="EMBL/GenBank/DDBJ databases">
        <title>Prokaryotic population dynamics and viral predation in marine succession experiment using metagenomics: the confinement effect.</title>
        <authorList>
            <person name="Haro-Moreno J.M."/>
            <person name="Rodriguez-Valera F."/>
            <person name="Lopez-Perez M."/>
        </authorList>
    </citation>
    <scope>NUCLEOTIDE SEQUENCE [LARGE SCALE GENOMIC DNA]</scope>
    <source>
        <strain evidence="1">MED-G158</strain>
    </source>
</reference>
<dbReference type="Proteomes" id="UP000320404">
    <property type="component" value="Unassembled WGS sequence"/>
</dbReference>
<protein>
    <submittedName>
        <fullName evidence="1">DUF393 domain-containing protein</fullName>
    </submittedName>
</protein>
<dbReference type="PANTHER" id="PTHR34290">
    <property type="entry name" value="SI:CH73-390P7.2"/>
    <property type="match status" value="1"/>
</dbReference>
<dbReference type="EMBL" id="SHAH01000030">
    <property type="protein sequence ID" value="RZO76458.1"/>
    <property type="molecule type" value="Genomic_DNA"/>
</dbReference>
<dbReference type="InterPro" id="IPR044691">
    <property type="entry name" value="DCC1_Trx"/>
</dbReference>